<name>A0A8S2E451_9BILA</name>
<gene>
    <name evidence="1" type="ORF">OVA965_LOCUS20518</name>
    <name evidence="2" type="ORF">TMI583_LOCUS20928</name>
</gene>
<organism evidence="1 3">
    <name type="scientific">Didymodactylos carnosus</name>
    <dbReference type="NCBI Taxonomy" id="1234261"/>
    <lineage>
        <taxon>Eukaryota</taxon>
        <taxon>Metazoa</taxon>
        <taxon>Spiralia</taxon>
        <taxon>Gnathifera</taxon>
        <taxon>Rotifera</taxon>
        <taxon>Eurotatoria</taxon>
        <taxon>Bdelloidea</taxon>
        <taxon>Philodinida</taxon>
        <taxon>Philodinidae</taxon>
        <taxon>Didymodactylos</taxon>
    </lineage>
</organism>
<dbReference type="Proteomes" id="UP000682733">
    <property type="component" value="Unassembled WGS sequence"/>
</dbReference>
<accession>A0A8S2E451</accession>
<sequence length="92" mass="10962">MFMIGAQFSIEWCVKRQKINSIRIDELQTHPFMKNAKKISNDPRYFMDETRKIIDSQSKQQQLQNNDNGQLIGDIFGTMDNSNKEHIHNWEF</sequence>
<dbReference type="Proteomes" id="UP000677228">
    <property type="component" value="Unassembled WGS sequence"/>
</dbReference>
<evidence type="ECO:0000313" key="1">
    <source>
        <dbReference type="EMBL" id="CAF1128207.1"/>
    </source>
</evidence>
<proteinExistence type="predicted"/>
<protein>
    <submittedName>
        <fullName evidence="1">Uncharacterized protein</fullName>
    </submittedName>
</protein>
<reference evidence="1" key="1">
    <citation type="submission" date="2021-02" db="EMBL/GenBank/DDBJ databases">
        <authorList>
            <person name="Nowell W R."/>
        </authorList>
    </citation>
    <scope>NUCLEOTIDE SEQUENCE</scope>
</reference>
<comment type="caution">
    <text evidence="1">The sequence shown here is derived from an EMBL/GenBank/DDBJ whole genome shotgun (WGS) entry which is preliminary data.</text>
</comment>
<evidence type="ECO:0000313" key="2">
    <source>
        <dbReference type="EMBL" id="CAF3908552.1"/>
    </source>
</evidence>
<dbReference type="EMBL" id="CAJNOK010010933">
    <property type="protein sequence ID" value="CAF1128207.1"/>
    <property type="molecule type" value="Genomic_DNA"/>
</dbReference>
<dbReference type="EMBL" id="CAJOBA010020516">
    <property type="protein sequence ID" value="CAF3908552.1"/>
    <property type="molecule type" value="Genomic_DNA"/>
</dbReference>
<dbReference type="AlphaFoldDB" id="A0A8S2E451"/>
<evidence type="ECO:0000313" key="3">
    <source>
        <dbReference type="Proteomes" id="UP000677228"/>
    </source>
</evidence>